<evidence type="ECO:0000313" key="1">
    <source>
        <dbReference type="EMBL" id="MPC67852.1"/>
    </source>
</evidence>
<dbReference type="AlphaFoldDB" id="A0A5B7H9W8"/>
<dbReference type="EMBL" id="VSRR010026861">
    <property type="protein sequence ID" value="MPC67852.1"/>
    <property type="molecule type" value="Genomic_DNA"/>
</dbReference>
<evidence type="ECO:0000313" key="2">
    <source>
        <dbReference type="Proteomes" id="UP000324222"/>
    </source>
</evidence>
<accession>A0A5B7H9W8</accession>
<protein>
    <submittedName>
        <fullName evidence="1">Uncharacterized protein</fullName>
    </submittedName>
</protein>
<name>A0A5B7H9W8_PORTR</name>
<organism evidence="1 2">
    <name type="scientific">Portunus trituberculatus</name>
    <name type="common">Swimming crab</name>
    <name type="synonym">Neptunus trituberculatus</name>
    <dbReference type="NCBI Taxonomy" id="210409"/>
    <lineage>
        <taxon>Eukaryota</taxon>
        <taxon>Metazoa</taxon>
        <taxon>Ecdysozoa</taxon>
        <taxon>Arthropoda</taxon>
        <taxon>Crustacea</taxon>
        <taxon>Multicrustacea</taxon>
        <taxon>Malacostraca</taxon>
        <taxon>Eumalacostraca</taxon>
        <taxon>Eucarida</taxon>
        <taxon>Decapoda</taxon>
        <taxon>Pleocyemata</taxon>
        <taxon>Brachyura</taxon>
        <taxon>Eubrachyura</taxon>
        <taxon>Portunoidea</taxon>
        <taxon>Portunidae</taxon>
        <taxon>Portuninae</taxon>
        <taxon>Portunus</taxon>
    </lineage>
</organism>
<dbReference type="Proteomes" id="UP000324222">
    <property type="component" value="Unassembled WGS sequence"/>
</dbReference>
<comment type="caution">
    <text evidence="1">The sequence shown here is derived from an EMBL/GenBank/DDBJ whole genome shotgun (WGS) entry which is preliminary data.</text>
</comment>
<proteinExistence type="predicted"/>
<sequence length="67" mass="7690">MSARASPYINMKKVQAQKIKLVCNLSSNNRNSTSVHPTTKRGNVFCEAFRPILFGRSPVRRRREKGR</sequence>
<reference evidence="1 2" key="1">
    <citation type="submission" date="2019-05" db="EMBL/GenBank/DDBJ databases">
        <title>Another draft genome of Portunus trituberculatus and its Hox gene families provides insights of decapod evolution.</title>
        <authorList>
            <person name="Jeong J.-H."/>
            <person name="Song I."/>
            <person name="Kim S."/>
            <person name="Choi T."/>
            <person name="Kim D."/>
            <person name="Ryu S."/>
            <person name="Kim W."/>
        </authorList>
    </citation>
    <scope>NUCLEOTIDE SEQUENCE [LARGE SCALE GENOMIC DNA]</scope>
    <source>
        <tissue evidence="1">Muscle</tissue>
    </source>
</reference>
<gene>
    <name evidence="1" type="ORF">E2C01_062038</name>
</gene>
<keyword evidence="2" id="KW-1185">Reference proteome</keyword>